<dbReference type="GO" id="GO:0004190">
    <property type="term" value="F:aspartic-type endopeptidase activity"/>
    <property type="evidence" value="ECO:0007669"/>
    <property type="project" value="InterPro"/>
</dbReference>
<keyword evidence="2" id="KW-0694">RNA-binding</keyword>
<evidence type="ECO:0000313" key="5">
    <source>
        <dbReference type="EMBL" id="GEZ91433.1"/>
    </source>
</evidence>
<feature type="non-terminal residue" evidence="5">
    <location>
        <position position="1"/>
    </location>
</feature>
<dbReference type="InterPro" id="IPR021109">
    <property type="entry name" value="Peptidase_aspartic_dom_sf"/>
</dbReference>
<dbReference type="PROSITE" id="PS00141">
    <property type="entry name" value="ASP_PROTEASE"/>
    <property type="match status" value="1"/>
</dbReference>
<dbReference type="AlphaFoldDB" id="A0A699IWI5"/>
<dbReference type="GO" id="GO:0006508">
    <property type="term" value="P:proteolysis"/>
    <property type="evidence" value="ECO:0007669"/>
    <property type="project" value="InterPro"/>
</dbReference>
<dbReference type="GO" id="GO:0003723">
    <property type="term" value="F:RNA binding"/>
    <property type="evidence" value="ECO:0007669"/>
    <property type="project" value="UniProtKB-KW"/>
</dbReference>
<dbReference type="InterPro" id="IPR043502">
    <property type="entry name" value="DNA/RNA_pol_sf"/>
</dbReference>
<keyword evidence="5" id="KW-0548">Nucleotidyltransferase</keyword>
<proteinExistence type="predicted"/>
<keyword evidence="5" id="KW-0808">Transferase</keyword>
<dbReference type="PANTHER" id="PTHR15503:SF45">
    <property type="entry name" value="RNA-DIRECTED DNA POLYMERASE HOMOLOG"/>
    <property type="match status" value="1"/>
</dbReference>
<evidence type="ECO:0000256" key="2">
    <source>
        <dbReference type="ARBA" id="ARBA00022884"/>
    </source>
</evidence>
<feature type="domain" description="Reverse transcriptase/retrotransposon-derived protein RNase H-like" evidence="4">
    <location>
        <begin position="331"/>
        <end position="377"/>
    </location>
</feature>
<dbReference type="InterPro" id="IPR043128">
    <property type="entry name" value="Rev_trsase/Diguanyl_cyclase"/>
</dbReference>
<keyword evidence="3" id="KW-0229">DNA integration</keyword>
<dbReference type="GO" id="GO:0015074">
    <property type="term" value="P:DNA integration"/>
    <property type="evidence" value="ECO:0007669"/>
    <property type="project" value="UniProtKB-KW"/>
</dbReference>
<name>A0A699IWI5_TANCI</name>
<evidence type="ECO:0000256" key="3">
    <source>
        <dbReference type="ARBA" id="ARBA00022908"/>
    </source>
</evidence>
<dbReference type="EMBL" id="BKCJ010341359">
    <property type="protein sequence ID" value="GEZ91433.1"/>
    <property type="molecule type" value="Genomic_DNA"/>
</dbReference>
<keyword evidence="5" id="KW-0695">RNA-directed DNA polymerase</keyword>
<dbReference type="CDD" id="cd00303">
    <property type="entry name" value="retropepsin_like"/>
    <property type="match status" value="1"/>
</dbReference>
<dbReference type="InterPro" id="IPR041577">
    <property type="entry name" value="RT_RNaseH_2"/>
</dbReference>
<evidence type="ECO:0000256" key="1">
    <source>
        <dbReference type="ARBA" id="ARBA00022842"/>
    </source>
</evidence>
<dbReference type="SUPFAM" id="SSF56672">
    <property type="entry name" value="DNA/RNA polymerases"/>
    <property type="match status" value="2"/>
</dbReference>
<dbReference type="InterPro" id="IPR032567">
    <property type="entry name" value="RTL1-rel"/>
</dbReference>
<organism evidence="5">
    <name type="scientific">Tanacetum cinerariifolium</name>
    <name type="common">Dalmatian daisy</name>
    <name type="synonym">Chrysanthemum cinerariifolium</name>
    <dbReference type="NCBI Taxonomy" id="118510"/>
    <lineage>
        <taxon>Eukaryota</taxon>
        <taxon>Viridiplantae</taxon>
        <taxon>Streptophyta</taxon>
        <taxon>Embryophyta</taxon>
        <taxon>Tracheophyta</taxon>
        <taxon>Spermatophyta</taxon>
        <taxon>Magnoliopsida</taxon>
        <taxon>eudicotyledons</taxon>
        <taxon>Gunneridae</taxon>
        <taxon>Pentapetalae</taxon>
        <taxon>asterids</taxon>
        <taxon>campanulids</taxon>
        <taxon>Asterales</taxon>
        <taxon>Asteraceae</taxon>
        <taxon>Asteroideae</taxon>
        <taxon>Anthemideae</taxon>
        <taxon>Anthemidinae</taxon>
        <taxon>Tanacetum</taxon>
    </lineage>
</organism>
<dbReference type="InterPro" id="IPR001969">
    <property type="entry name" value="Aspartic_peptidase_AS"/>
</dbReference>
<gene>
    <name evidence="5" type="ORF">Tci_563406</name>
</gene>
<comment type="caution">
    <text evidence="5">The sequence shown here is derived from an EMBL/GenBank/DDBJ whole genome shotgun (WGS) entry which is preliminary data.</text>
</comment>
<dbReference type="PANTHER" id="PTHR15503">
    <property type="entry name" value="LDOC1 RELATED"/>
    <property type="match status" value="1"/>
</dbReference>
<dbReference type="Pfam" id="PF08284">
    <property type="entry name" value="RVP_2"/>
    <property type="match status" value="1"/>
</dbReference>
<sequence length="523" mass="59333">LILRQDYDVTSSLRRGALQMWSHGHFKRDYPKLKNKDEEKVNAPGYVYAVGNAEKRGNASRNPDSNVVTCTFLLNNRYASILFDTGTDRSFISTPFSSLIDIVPTPLRNSYDVELADGKIVGVDTIMRGFTLNFLGHPFHVDLMPVELGSFDFIIGMDWLRRCHAVIVCDEKLVQIPYGNETLTFCGNESNNGRESRLTVISCLKAQEYMAKGCQIFLAQISTKKEEDKSKGKQLKDVPVIWDYPKVFPKDLPGLPPARPVEFQIDLIPGAAPVARAPYRLAPSEMKELSEQLQELSEKGLAGYCRRFFKGFLKIAKSMTKLTQKGIKFDWGEKEENAFQLIKQKLYSVPILALPEGSEDFVVYFDASHKGKANVVAGALSRKERIKPLQVRALVMTIGLDLPRQILEAQIEALKPENLEKEDVGGMIRKDIPKEKLEPRVDGTLCLNDRSWLPYYGDLRSVIMHKSYKSKFSRWRYNLTPAESKFKTPCSIVKDKYMMKAQVHVSKSFAISDVQALPKKEHY</sequence>
<dbReference type="Gene3D" id="3.30.70.270">
    <property type="match status" value="1"/>
</dbReference>
<dbReference type="Gene3D" id="2.40.70.10">
    <property type="entry name" value="Acid Proteases"/>
    <property type="match status" value="1"/>
</dbReference>
<reference evidence="5" key="1">
    <citation type="journal article" date="2019" name="Sci. Rep.">
        <title>Draft genome of Tanacetum cinerariifolium, the natural source of mosquito coil.</title>
        <authorList>
            <person name="Yamashiro T."/>
            <person name="Shiraishi A."/>
            <person name="Satake H."/>
            <person name="Nakayama K."/>
        </authorList>
    </citation>
    <scope>NUCLEOTIDE SEQUENCE</scope>
</reference>
<dbReference type="Pfam" id="PF17919">
    <property type="entry name" value="RT_RNaseH_2"/>
    <property type="match status" value="1"/>
</dbReference>
<keyword evidence="1" id="KW-0460">Magnesium</keyword>
<dbReference type="SUPFAM" id="SSF50630">
    <property type="entry name" value="Acid proteases"/>
    <property type="match status" value="1"/>
</dbReference>
<evidence type="ECO:0000259" key="4">
    <source>
        <dbReference type="Pfam" id="PF17919"/>
    </source>
</evidence>
<accession>A0A699IWI5</accession>
<protein>
    <submittedName>
        <fullName evidence="5">Putative reverse transcriptase domain-containing protein</fullName>
    </submittedName>
</protein>
<dbReference type="GO" id="GO:0003964">
    <property type="term" value="F:RNA-directed DNA polymerase activity"/>
    <property type="evidence" value="ECO:0007669"/>
    <property type="project" value="UniProtKB-KW"/>
</dbReference>